<keyword evidence="3 5" id="KW-0268">Exocytosis</keyword>
<evidence type="ECO:0000256" key="4">
    <source>
        <dbReference type="ARBA" id="ARBA00026169"/>
    </source>
</evidence>
<dbReference type="Pfam" id="PF03081">
    <property type="entry name" value="Exo70_C"/>
    <property type="match status" value="1"/>
</dbReference>
<dbReference type="Proteomes" id="UP000616769">
    <property type="component" value="Unassembled WGS sequence"/>
</dbReference>
<evidence type="ECO:0000256" key="5">
    <source>
        <dbReference type="RuleBase" id="RU365026"/>
    </source>
</evidence>
<dbReference type="OrthoDB" id="1922221at2759"/>
<dbReference type="GO" id="GO:0005546">
    <property type="term" value="F:phosphatidylinositol-4,5-bisphosphate binding"/>
    <property type="evidence" value="ECO:0007669"/>
    <property type="project" value="InterPro"/>
</dbReference>
<dbReference type="AlphaFoldDB" id="A0A132A6A9"/>
<comment type="caution">
    <text evidence="7">The sequence shown here is derived from an EMBL/GenBank/DDBJ whole genome shotgun (WGS) entry which is preliminary data.</text>
</comment>
<comment type="function">
    <text evidence="5">Component of the exocyst complex involved in the docking of exocytic vesicles with fusion sites on the plasma membrane.</text>
</comment>
<evidence type="ECO:0000256" key="3">
    <source>
        <dbReference type="ARBA" id="ARBA00022483"/>
    </source>
</evidence>
<comment type="similarity">
    <text evidence="1 5">Belongs to the EXO70 family.</text>
</comment>
<evidence type="ECO:0000256" key="2">
    <source>
        <dbReference type="ARBA" id="ARBA00022448"/>
    </source>
</evidence>
<dbReference type="InterPro" id="IPR016159">
    <property type="entry name" value="Cullin_repeat-like_dom_sf"/>
</dbReference>
<evidence type="ECO:0000313" key="8">
    <source>
        <dbReference type="Proteomes" id="UP000616769"/>
    </source>
</evidence>
<dbReference type="OMA" id="SNTIWFL"/>
<keyword evidence="2 5" id="KW-0813">Transport</keyword>
<keyword evidence="5" id="KW-0653">Protein transport</keyword>
<reference evidence="7 8" key="1">
    <citation type="journal article" date="2015" name="Parasit. Vectors">
        <title>Draft genome of the scabies mite.</title>
        <authorList>
            <person name="Rider S.D.Jr."/>
            <person name="Morgan M.S."/>
            <person name="Arlian L.G."/>
        </authorList>
    </citation>
    <scope>NUCLEOTIDE SEQUENCE [LARGE SCALE GENOMIC DNA]</scope>
    <source>
        <strain evidence="7">Arlian Lab</strain>
    </source>
</reference>
<dbReference type="EMBL" id="JXLN01010678">
    <property type="protein sequence ID" value="KPM06165.1"/>
    <property type="molecule type" value="Genomic_DNA"/>
</dbReference>
<dbReference type="GO" id="GO:0006887">
    <property type="term" value="P:exocytosis"/>
    <property type="evidence" value="ECO:0007669"/>
    <property type="project" value="UniProtKB-KW"/>
</dbReference>
<organism evidence="7 8">
    <name type="scientific">Sarcoptes scabiei</name>
    <name type="common">Itch mite</name>
    <name type="synonym">Acarus scabiei</name>
    <dbReference type="NCBI Taxonomy" id="52283"/>
    <lineage>
        <taxon>Eukaryota</taxon>
        <taxon>Metazoa</taxon>
        <taxon>Ecdysozoa</taxon>
        <taxon>Arthropoda</taxon>
        <taxon>Chelicerata</taxon>
        <taxon>Arachnida</taxon>
        <taxon>Acari</taxon>
        <taxon>Acariformes</taxon>
        <taxon>Sarcoptiformes</taxon>
        <taxon>Astigmata</taxon>
        <taxon>Psoroptidia</taxon>
        <taxon>Sarcoptoidea</taxon>
        <taxon>Sarcoptidae</taxon>
        <taxon>Sarcoptinae</taxon>
        <taxon>Sarcoptes</taxon>
    </lineage>
</organism>
<dbReference type="PANTHER" id="PTHR12542">
    <property type="entry name" value="EXOCYST COMPLEX PROTEIN EXO70"/>
    <property type="match status" value="1"/>
</dbReference>
<dbReference type="InterPro" id="IPR046364">
    <property type="entry name" value="Exo70_C"/>
</dbReference>
<evidence type="ECO:0000259" key="6">
    <source>
        <dbReference type="Pfam" id="PF03081"/>
    </source>
</evidence>
<dbReference type="PANTHER" id="PTHR12542:SF41">
    <property type="entry name" value="EXOCYST COMPLEX COMPONENT 7"/>
    <property type="match status" value="1"/>
</dbReference>
<dbReference type="VEuPathDB" id="VectorBase:SSCA003041"/>
<proteinExistence type="inferred from homology"/>
<dbReference type="Gene3D" id="1.20.1280.170">
    <property type="entry name" value="Exocyst complex component Exo70"/>
    <property type="match status" value="2"/>
</dbReference>
<evidence type="ECO:0000313" key="7">
    <source>
        <dbReference type="EMBL" id="KPM06165.1"/>
    </source>
</evidence>
<gene>
    <name evidence="7" type="ORF">QR98_0046380</name>
</gene>
<feature type="domain" description="Exocyst complex subunit Exo70 C-terminal" evidence="6">
    <location>
        <begin position="396"/>
        <end position="765"/>
    </location>
</feature>
<protein>
    <recommendedName>
        <fullName evidence="4 5">Exocyst complex component 7</fullName>
    </recommendedName>
    <alternativeName>
        <fullName evidence="5">Exocyst complex component Exo70</fullName>
    </alternativeName>
</protein>
<dbReference type="GO" id="GO:0000145">
    <property type="term" value="C:exocyst"/>
    <property type="evidence" value="ECO:0007669"/>
    <property type="project" value="InterPro"/>
</dbReference>
<accession>A0A132A6A9</accession>
<name>A0A132A6A9_SARSC</name>
<evidence type="ECO:0000256" key="1">
    <source>
        <dbReference type="ARBA" id="ARBA00006756"/>
    </source>
</evidence>
<dbReference type="InterPro" id="IPR004140">
    <property type="entry name" value="Exo70"/>
</dbReference>
<dbReference type="SUPFAM" id="SSF74788">
    <property type="entry name" value="Cullin repeat-like"/>
    <property type="match status" value="1"/>
</dbReference>
<dbReference type="GO" id="GO:0015031">
    <property type="term" value="P:protein transport"/>
    <property type="evidence" value="ECO:0007669"/>
    <property type="project" value="UniProtKB-KW"/>
</dbReference>
<sequence length="775" mass="89828">MEFEDDRRRLVDATNNLTNLKKLLSFSSENCFKVFETLTKFDERLAKLEETVQPVYKETGNLQRQQENINSTLSRLDYVIKFYTVAGEVEPNIINRPNSPSMYEEYIRDLNLLAEAVGYFENNNPDSPELMNCGSLLEKGGQIIEQEFQHYLCRFTEDMRIEKILELIKSDCKFLQLVQCLSPQCNINLITYSIVYILQSNHFISKASMEMNEKSSNENFPIEKAEFFCLFKSVEKRAANPDKIVRDLKSLAEWLCLNRNQSFVHLYSKLRSDVLTRSLQNFRSFLLQSSLESLIKTLGSQLSPMLGGRKNSHLMKIIETSSKQLNDFHKEKNRNSFIRRKPESSSETFNIGGYNSNFAIPQSTSSHSLGSNSFNLENSDSLIREKEIFVYVLMITTLLKLAQIELNLLENIVPISNQKNIFSLLITSSLESIHQEGDQLSSRVKKAVQKHEFNSALNLLPVLRYLAHVRHHYDILLDGCNPSVLNRLHSLVVTLQTTISRTLEEFLEYIKSDMHIRVPKDGTVHELTCNVMLFLVHLQSYLDILSRVVTVTDIQSLELSGDKNSLAFAQYICRVLSALGLSLRKRSESYHNDPCLQSLFRLNNTFYILKTLRNSSLMSIVLLYKNDIEIDLMDQIRDFKTDYQRCWSKVIQYITDEDGFHSNPTSFQSYSSSNFQNGLKETRLKDKERQLIKDKFSGFNKEFEAVINAHKYFSIPDKDLRENLKQEHIELIGPLYHAFYNRYVTIDFTKNVHKYIKYTPDHVVQSIVVAFDDLA</sequence>